<dbReference type="EMBL" id="CAJVCH010004206">
    <property type="protein sequence ID" value="CAG7652195.1"/>
    <property type="molecule type" value="Genomic_DNA"/>
</dbReference>
<keyword evidence="3" id="KW-0812">Transmembrane</keyword>
<dbReference type="GO" id="GO:0016020">
    <property type="term" value="C:membrane"/>
    <property type="evidence" value="ECO:0007669"/>
    <property type="project" value="UniProtKB-SubCell"/>
</dbReference>
<keyword evidence="9" id="KW-1185">Reference proteome</keyword>
<feature type="non-terminal residue" evidence="8">
    <location>
        <position position="1"/>
    </location>
</feature>
<protein>
    <submittedName>
        <fullName evidence="8">Uncharacterized protein</fullName>
    </submittedName>
</protein>
<comment type="similarity">
    <text evidence="2">Belongs to the SID1 family.</text>
</comment>
<reference evidence="8" key="1">
    <citation type="submission" date="2021-06" db="EMBL/GenBank/DDBJ databases">
        <authorList>
            <person name="Hodson N. C."/>
            <person name="Mongue J. A."/>
            <person name="Jaron S. K."/>
        </authorList>
    </citation>
    <scope>NUCLEOTIDE SEQUENCE</scope>
</reference>
<evidence type="ECO:0000313" key="8">
    <source>
        <dbReference type="EMBL" id="CAG7652195.1"/>
    </source>
</evidence>
<evidence type="ECO:0000256" key="1">
    <source>
        <dbReference type="ARBA" id="ARBA00004141"/>
    </source>
</evidence>
<evidence type="ECO:0000256" key="7">
    <source>
        <dbReference type="ARBA" id="ARBA00023180"/>
    </source>
</evidence>
<evidence type="ECO:0000256" key="5">
    <source>
        <dbReference type="ARBA" id="ARBA00022989"/>
    </source>
</evidence>
<organism evidence="8 9">
    <name type="scientific">Allacma fusca</name>
    <dbReference type="NCBI Taxonomy" id="39272"/>
    <lineage>
        <taxon>Eukaryota</taxon>
        <taxon>Metazoa</taxon>
        <taxon>Ecdysozoa</taxon>
        <taxon>Arthropoda</taxon>
        <taxon>Hexapoda</taxon>
        <taxon>Collembola</taxon>
        <taxon>Symphypleona</taxon>
        <taxon>Sminthuridae</taxon>
        <taxon>Allacma</taxon>
    </lineage>
</organism>
<evidence type="ECO:0000256" key="3">
    <source>
        <dbReference type="ARBA" id="ARBA00022692"/>
    </source>
</evidence>
<dbReference type="Pfam" id="PF13965">
    <property type="entry name" value="SID-1_RNA_chan"/>
    <property type="match status" value="1"/>
</dbReference>
<comment type="subcellular location">
    <subcellularLocation>
        <location evidence="1">Membrane</location>
        <topology evidence="1">Multi-pass membrane protein</topology>
    </subcellularLocation>
</comment>
<gene>
    <name evidence="8" type="ORF">AFUS01_LOCUS789</name>
</gene>
<accession>A0A8J2J5F9</accession>
<dbReference type="InterPro" id="IPR025958">
    <property type="entry name" value="SID1_TM_fam"/>
</dbReference>
<sequence>MNFQFDTSFMFILAALSTIKIYQFRHTNPI</sequence>
<keyword evidence="5" id="KW-1133">Transmembrane helix</keyword>
<keyword evidence="6" id="KW-0472">Membrane</keyword>
<evidence type="ECO:0000256" key="2">
    <source>
        <dbReference type="ARBA" id="ARBA00006618"/>
    </source>
</evidence>
<name>A0A8J2J5F9_9HEXA</name>
<keyword evidence="4" id="KW-0732">Signal</keyword>
<proteinExistence type="inferred from homology"/>
<dbReference type="OrthoDB" id="416618at2759"/>
<evidence type="ECO:0000256" key="4">
    <source>
        <dbReference type="ARBA" id="ARBA00022729"/>
    </source>
</evidence>
<evidence type="ECO:0000313" key="9">
    <source>
        <dbReference type="Proteomes" id="UP000708208"/>
    </source>
</evidence>
<dbReference type="AlphaFoldDB" id="A0A8J2J5F9"/>
<dbReference type="Proteomes" id="UP000708208">
    <property type="component" value="Unassembled WGS sequence"/>
</dbReference>
<comment type="caution">
    <text evidence="8">The sequence shown here is derived from an EMBL/GenBank/DDBJ whole genome shotgun (WGS) entry which is preliminary data.</text>
</comment>
<evidence type="ECO:0000256" key="6">
    <source>
        <dbReference type="ARBA" id="ARBA00023136"/>
    </source>
</evidence>
<keyword evidence="7" id="KW-0325">Glycoprotein</keyword>